<evidence type="ECO:0000256" key="8">
    <source>
        <dbReference type="ARBA" id="ARBA00022840"/>
    </source>
</evidence>
<keyword evidence="15" id="KW-1185">Reference proteome</keyword>
<dbReference type="Gene3D" id="3.30.565.10">
    <property type="entry name" value="Histidine kinase-like ATPase, C-terminal domain"/>
    <property type="match status" value="1"/>
</dbReference>
<keyword evidence="5" id="KW-0808">Transferase</keyword>
<comment type="subcellular location">
    <subcellularLocation>
        <location evidence="2">Membrane</location>
    </subcellularLocation>
</comment>
<dbReference type="CDD" id="cd00082">
    <property type="entry name" value="HisKA"/>
    <property type="match status" value="1"/>
</dbReference>
<dbReference type="SMART" id="SM00388">
    <property type="entry name" value="HisKA"/>
    <property type="match status" value="1"/>
</dbReference>
<keyword evidence="4" id="KW-0597">Phosphoprotein</keyword>
<dbReference type="PANTHER" id="PTHR43047:SF63">
    <property type="entry name" value="HISTIDINE KINASE"/>
    <property type="match status" value="1"/>
</dbReference>
<evidence type="ECO:0000256" key="7">
    <source>
        <dbReference type="ARBA" id="ARBA00022777"/>
    </source>
</evidence>
<sequence length="669" mass="73544">MPRFHNSALAGYVVAVVVVLALAITSWDFTQRTRDAQAFVSHTHEVLANVAAAEAALWRAEAAQRAFLVTTAKPFLEEREQALELVRRHVGMLEVLTADNPVQQRRIAELRPLLQQRIAVFQHTEDLAEFGGTLDRPQRLEAGLEVIARIRPVFTALVSEEHRLLALREVAERDRLQEARRVFALMVLAILASVPLVGWQLRRELQARTRAEAEAAQERRYSELHARALMLYISAQDQGTAVDGTLELLAAQPMFRAAALFTRTHGWQVLASRGMPPDVAAVTLGEEGPAGVAAREARLVSVAADDPALAPVADWLARQGQGLLLCPVVCRARTLGLLALVPAEPMSQRERDFVEQLGAQWGIALFNLRQYRELGELAARLREQGHELRQANEALKAADRSKSEFLANMSHELRTPLNAVIGFAEVLGDGLLGDLSDEQREVVGEISTSGKHLLALINEVLDIAKIEAGQMQLELEPLRPAELATSGMSMLRERALRQGVQLHTEVAPELDMLLADPRKARQIVFNLLSNAVKFTPAGGLVRLRLWRVPRERLAQAQADEHTRVIAPVPLDHEQYLEIAVSDSGIGIAPENLPQLFQPFMQIDSALGRQYAGTGLGLSMVLSLSQLHGGGLQVHSRPQEGSTFTVWLPWRPVGPETATQPPAAQGPPSV</sequence>
<dbReference type="InterPro" id="IPR003661">
    <property type="entry name" value="HisK_dim/P_dom"/>
</dbReference>
<dbReference type="CDD" id="cd16922">
    <property type="entry name" value="HATPase_EvgS-ArcB-TorS-like"/>
    <property type="match status" value="1"/>
</dbReference>
<evidence type="ECO:0000256" key="6">
    <source>
        <dbReference type="ARBA" id="ARBA00022741"/>
    </source>
</evidence>
<dbReference type="GO" id="GO:0000155">
    <property type="term" value="F:phosphorelay sensor kinase activity"/>
    <property type="evidence" value="ECO:0007669"/>
    <property type="project" value="InterPro"/>
</dbReference>
<feature type="coiled-coil region" evidence="11">
    <location>
        <begin position="374"/>
        <end position="401"/>
    </location>
</feature>
<dbReference type="InterPro" id="IPR029016">
    <property type="entry name" value="GAF-like_dom_sf"/>
</dbReference>
<dbReference type="EMBL" id="JABBFW010000010">
    <property type="protein sequence ID" value="NML16498.1"/>
    <property type="molecule type" value="Genomic_DNA"/>
</dbReference>
<reference evidence="14 15" key="1">
    <citation type="submission" date="2020-04" db="EMBL/GenBank/DDBJ databases">
        <title>Azohydromonas sp. isolated from soil.</title>
        <authorList>
            <person name="Dahal R.H."/>
        </authorList>
    </citation>
    <scope>NUCLEOTIDE SEQUENCE [LARGE SCALE GENOMIC DNA]</scope>
    <source>
        <strain evidence="14 15">G-1-1-14</strain>
    </source>
</reference>
<dbReference type="PRINTS" id="PR00344">
    <property type="entry name" value="BCTRLSENSOR"/>
</dbReference>
<evidence type="ECO:0000256" key="1">
    <source>
        <dbReference type="ARBA" id="ARBA00000085"/>
    </source>
</evidence>
<dbReference type="AlphaFoldDB" id="A0A848FB28"/>
<accession>A0A848FB28</accession>
<dbReference type="Proteomes" id="UP000574067">
    <property type="component" value="Unassembled WGS sequence"/>
</dbReference>
<keyword evidence="10 12" id="KW-0472">Membrane</keyword>
<dbReference type="PROSITE" id="PS50109">
    <property type="entry name" value="HIS_KIN"/>
    <property type="match status" value="1"/>
</dbReference>
<dbReference type="SUPFAM" id="SSF55874">
    <property type="entry name" value="ATPase domain of HSP90 chaperone/DNA topoisomerase II/histidine kinase"/>
    <property type="match status" value="1"/>
</dbReference>
<keyword evidence="11" id="KW-0175">Coiled coil</keyword>
<evidence type="ECO:0000256" key="3">
    <source>
        <dbReference type="ARBA" id="ARBA00012438"/>
    </source>
</evidence>
<dbReference type="InterPro" id="IPR005467">
    <property type="entry name" value="His_kinase_dom"/>
</dbReference>
<dbReference type="SMART" id="SM00387">
    <property type="entry name" value="HATPase_c"/>
    <property type="match status" value="1"/>
</dbReference>
<feature type="transmembrane region" description="Helical" evidence="12">
    <location>
        <begin position="182"/>
        <end position="201"/>
    </location>
</feature>
<dbReference type="Pfam" id="PF02518">
    <property type="entry name" value="HATPase_c"/>
    <property type="match status" value="1"/>
</dbReference>
<evidence type="ECO:0000313" key="14">
    <source>
        <dbReference type="EMBL" id="NML16498.1"/>
    </source>
</evidence>
<evidence type="ECO:0000259" key="13">
    <source>
        <dbReference type="PROSITE" id="PS50109"/>
    </source>
</evidence>
<dbReference type="EC" id="2.7.13.3" evidence="3"/>
<dbReference type="GO" id="GO:0005886">
    <property type="term" value="C:plasma membrane"/>
    <property type="evidence" value="ECO:0007669"/>
    <property type="project" value="TreeGrafter"/>
</dbReference>
<keyword evidence="6" id="KW-0547">Nucleotide-binding</keyword>
<keyword evidence="12" id="KW-0812">Transmembrane</keyword>
<dbReference type="InterPro" id="IPR003018">
    <property type="entry name" value="GAF"/>
</dbReference>
<dbReference type="SUPFAM" id="SSF47384">
    <property type="entry name" value="Homodimeric domain of signal transducing histidine kinase"/>
    <property type="match status" value="1"/>
</dbReference>
<keyword evidence="8" id="KW-0067">ATP-binding</keyword>
<evidence type="ECO:0000256" key="10">
    <source>
        <dbReference type="ARBA" id="ARBA00023136"/>
    </source>
</evidence>
<dbReference type="InterPro" id="IPR036097">
    <property type="entry name" value="HisK_dim/P_sf"/>
</dbReference>
<dbReference type="RefSeq" id="WP_169161400.1">
    <property type="nucleotide sequence ID" value="NZ_JABBFW010000010.1"/>
</dbReference>
<keyword evidence="7" id="KW-0418">Kinase</keyword>
<dbReference type="Pfam" id="PF01590">
    <property type="entry name" value="GAF"/>
    <property type="match status" value="1"/>
</dbReference>
<evidence type="ECO:0000256" key="11">
    <source>
        <dbReference type="SAM" id="Coils"/>
    </source>
</evidence>
<keyword evidence="12" id="KW-1133">Transmembrane helix</keyword>
<evidence type="ECO:0000256" key="9">
    <source>
        <dbReference type="ARBA" id="ARBA00023012"/>
    </source>
</evidence>
<evidence type="ECO:0000256" key="2">
    <source>
        <dbReference type="ARBA" id="ARBA00004370"/>
    </source>
</evidence>
<dbReference type="SUPFAM" id="SSF55781">
    <property type="entry name" value="GAF domain-like"/>
    <property type="match status" value="1"/>
</dbReference>
<dbReference type="GO" id="GO:0009927">
    <property type="term" value="F:histidine phosphotransfer kinase activity"/>
    <property type="evidence" value="ECO:0007669"/>
    <property type="project" value="TreeGrafter"/>
</dbReference>
<dbReference type="FunFam" id="1.10.287.130:FF:000038">
    <property type="entry name" value="Sensory transduction histidine kinase"/>
    <property type="match status" value="1"/>
</dbReference>
<dbReference type="Pfam" id="PF05227">
    <property type="entry name" value="CHASE3"/>
    <property type="match status" value="1"/>
</dbReference>
<dbReference type="Pfam" id="PF00512">
    <property type="entry name" value="HisKA"/>
    <property type="match status" value="1"/>
</dbReference>
<dbReference type="InterPro" id="IPR004358">
    <property type="entry name" value="Sig_transdc_His_kin-like_C"/>
</dbReference>
<dbReference type="GO" id="GO:0005524">
    <property type="term" value="F:ATP binding"/>
    <property type="evidence" value="ECO:0007669"/>
    <property type="project" value="UniProtKB-KW"/>
</dbReference>
<comment type="catalytic activity">
    <reaction evidence="1">
        <text>ATP + protein L-histidine = ADP + protein N-phospho-L-histidine.</text>
        <dbReference type="EC" id="2.7.13.3"/>
    </reaction>
</comment>
<organism evidence="14 15">
    <name type="scientific">Azohydromonas caseinilytica</name>
    <dbReference type="NCBI Taxonomy" id="2728836"/>
    <lineage>
        <taxon>Bacteria</taxon>
        <taxon>Pseudomonadati</taxon>
        <taxon>Pseudomonadota</taxon>
        <taxon>Betaproteobacteria</taxon>
        <taxon>Burkholderiales</taxon>
        <taxon>Sphaerotilaceae</taxon>
        <taxon>Azohydromonas</taxon>
    </lineage>
</organism>
<dbReference type="PANTHER" id="PTHR43047">
    <property type="entry name" value="TWO-COMPONENT HISTIDINE PROTEIN KINASE"/>
    <property type="match status" value="1"/>
</dbReference>
<name>A0A848FB28_9BURK</name>
<feature type="domain" description="Histidine kinase" evidence="13">
    <location>
        <begin position="408"/>
        <end position="651"/>
    </location>
</feature>
<dbReference type="InterPro" id="IPR007891">
    <property type="entry name" value="CHASE3"/>
</dbReference>
<comment type="caution">
    <text evidence="14">The sequence shown here is derived from an EMBL/GenBank/DDBJ whole genome shotgun (WGS) entry which is preliminary data.</text>
</comment>
<gene>
    <name evidence="14" type="ORF">HHL10_16055</name>
</gene>
<dbReference type="Gene3D" id="3.30.450.40">
    <property type="match status" value="1"/>
</dbReference>
<feature type="transmembrane region" description="Helical" evidence="12">
    <location>
        <begin position="6"/>
        <end position="24"/>
    </location>
</feature>
<dbReference type="Gene3D" id="1.10.287.130">
    <property type="match status" value="1"/>
</dbReference>
<evidence type="ECO:0000256" key="12">
    <source>
        <dbReference type="SAM" id="Phobius"/>
    </source>
</evidence>
<keyword evidence="9" id="KW-0902">Two-component regulatory system</keyword>
<dbReference type="InterPro" id="IPR036890">
    <property type="entry name" value="HATPase_C_sf"/>
</dbReference>
<evidence type="ECO:0000313" key="15">
    <source>
        <dbReference type="Proteomes" id="UP000574067"/>
    </source>
</evidence>
<evidence type="ECO:0000256" key="4">
    <source>
        <dbReference type="ARBA" id="ARBA00022553"/>
    </source>
</evidence>
<proteinExistence type="predicted"/>
<dbReference type="InterPro" id="IPR003594">
    <property type="entry name" value="HATPase_dom"/>
</dbReference>
<protein>
    <recommendedName>
        <fullName evidence="3">histidine kinase</fullName>
        <ecNumber evidence="3">2.7.13.3</ecNumber>
    </recommendedName>
</protein>
<evidence type="ECO:0000256" key="5">
    <source>
        <dbReference type="ARBA" id="ARBA00022679"/>
    </source>
</evidence>